<dbReference type="Gene3D" id="1.10.287.110">
    <property type="entry name" value="DnaJ domain"/>
    <property type="match status" value="1"/>
</dbReference>
<evidence type="ECO:0000313" key="10">
    <source>
        <dbReference type="Proteomes" id="UP001210925"/>
    </source>
</evidence>
<dbReference type="GO" id="GO:0008270">
    <property type="term" value="F:zinc ion binding"/>
    <property type="evidence" value="ECO:0007669"/>
    <property type="project" value="UniProtKB-KW"/>
</dbReference>
<dbReference type="PRINTS" id="PR00625">
    <property type="entry name" value="JDOMAIN"/>
</dbReference>
<dbReference type="PANTHER" id="PTHR43888">
    <property type="entry name" value="DNAJ-LIKE-2, ISOFORM A-RELATED"/>
    <property type="match status" value="1"/>
</dbReference>
<dbReference type="GO" id="GO:0005524">
    <property type="term" value="F:ATP binding"/>
    <property type="evidence" value="ECO:0007669"/>
    <property type="project" value="InterPro"/>
</dbReference>
<dbReference type="InterPro" id="IPR036869">
    <property type="entry name" value="J_dom_sf"/>
</dbReference>
<dbReference type="CDD" id="cd06257">
    <property type="entry name" value="DnaJ"/>
    <property type="match status" value="1"/>
</dbReference>
<dbReference type="CDD" id="cd10719">
    <property type="entry name" value="DnaJ_zf"/>
    <property type="match status" value="1"/>
</dbReference>
<keyword evidence="10" id="KW-1185">Reference proteome</keyword>
<dbReference type="InterPro" id="IPR001305">
    <property type="entry name" value="HSP_DnaJ_Cys-rich_dom"/>
</dbReference>
<proteinExistence type="inferred from homology"/>
<reference evidence="9" key="1">
    <citation type="submission" date="2020-05" db="EMBL/GenBank/DDBJ databases">
        <title>Phylogenomic resolution of chytrid fungi.</title>
        <authorList>
            <person name="Stajich J.E."/>
            <person name="Amses K."/>
            <person name="Simmons R."/>
            <person name="Seto K."/>
            <person name="Myers J."/>
            <person name="Bonds A."/>
            <person name="Quandt C.A."/>
            <person name="Barry K."/>
            <person name="Liu P."/>
            <person name="Grigoriev I."/>
            <person name="Longcore J.E."/>
            <person name="James T.Y."/>
        </authorList>
    </citation>
    <scope>NUCLEOTIDE SEQUENCE</scope>
    <source>
        <strain evidence="9">PLAUS21</strain>
    </source>
</reference>
<evidence type="ECO:0000256" key="2">
    <source>
        <dbReference type="ARBA" id="ARBA00022737"/>
    </source>
</evidence>
<evidence type="ECO:0000256" key="6">
    <source>
        <dbReference type="SAM" id="MobiDB-lite"/>
    </source>
</evidence>
<feature type="zinc finger region" description="CR-type" evidence="5">
    <location>
        <begin position="129"/>
        <end position="212"/>
    </location>
</feature>
<dbReference type="InterPro" id="IPR044713">
    <property type="entry name" value="DNJA1/2-like"/>
</dbReference>
<dbReference type="Gene3D" id="2.10.230.10">
    <property type="entry name" value="Heat shock protein DnaJ, cysteine-rich domain"/>
    <property type="match status" value="1"/>
</dbReference>
<dbReference type="Proteomes" id="UP001210925">
    <property type="component" value="Unassembled WGS sequence"/>
</dbReference>
<dbReference type="SUPFAM" id="SSF49493">
    <property type="entry name" value="HSP40/DnaJ peptide-binding domain"/>
    <property type="match status" value="2"/>
</dbReference>
<dbReference type="GO" id="GO:0009408">
    <property type="term" value="P:response to heat"/>
    <property type="evidence" value="ECO:0007669"/>
    <property type="project" value="InterPro"/>
</dbReference>
<dbReference type="FunFam" id="1.10.287.110:FF:000048">
    <property type="entry name" value="DnaJ family protein"/>
    <property type="match status" value="1"/>
</dbReference>
<dbReference type="PROSITE" id="PS51188">
    <property type="entry name" value="ZF_CR"/>
    <property type="match status" value="1"/>
</dbReference>
<feature type="domain" description="J" evidence="7">
    <location>
        <begin position="8"/>
        <end position="70"/>
    </location>
</feature>
<gene>
    <name evidence="9" type="primary">YDJ1</name>
    <name evidence="9" type="ORF">HK103_003834</name>
</gene>
<dbReference type="EMBL" id="JADGKB010000003">
    <property type="protein sequence ID" value="KAJ3261991.1"/>
    <property type="molecule type" value="Genomic_DNA"/>
</dbReference>
<dbReference type="SMART" id="SM00271">
    <property type="entry name" value="DnaJ"/>
    <property type="match status" value="1"/>
</dbReference>
<dbReference type="CDD" id="cd10747">
    <property type="entry name" value="DnaJ_C"/>
    <property type="match status" value="1"/>
</dbReference>
<dbReference type="FunFam" id="2.10.230.10:FF:000001">
    <property type="entry name" value="DnaJ subfamily A member 2"/>
    <property type="match status" value="1"/>
</dbReference>
<dbReference type="Pfam" id="PF00684">
    <property type="entry name" value="DnaJ_CXXCXGXG"/>
    <property type="match status" value="1"/>
</dbReference>
<dbReference type="PROSITE" id="PS00636">
    <property type="entry name" value="DNAJ_1"/>
    <property type="match status" value="1"/>
</dbReference>
<dbReference type="HAMAP" id="MF_01152">
    <property type="entry name" value="DnaJ"/>
    <property type="match status" value="1"/>
</dbReference>
<keyword evidence="1 5" id="KW-0479">Metal-binding</keyword>
<dbReference type="GO" id="GO:0006457">
    <property type="term" value="P:protein folding"/>
    <property type="evidence" value="ECO:0007669"/>
    <property type="project" value="InterPro"/>
</dbReference>
<comment type="caution">
    <text evidence="9">The sequence shown here is derived from an EMBL/GenBank/DDBJ whole genome shotgun (WGS) entry which is preliminary data.</text>
</comment>
<dbReference type="PROSITE" id="PS50076">
    <property type="entry name" value="DNAJ_2"/>
    <property type="match status" value="1"/>
</dbReference>
<evidence type="ECO:0000256" key="5">
    <source>
        <dbReference type="PROSITE-ProRule" id="PRU00546"/>
    </source>
</evidence>
<dbReference type="InterPro" id="IPR008971">
    <property type="entry name" value="HSP40/DnaJ_pept-bd"/>
</dbReference>
<keyword evidence="2" id="KW-0677">Repeat</keyword>
<feature type="region of interest" description="Disordered" evidence="6">
    <location>
        <begin position="372"/>
        <end position="402"/>
    </location>
</feature>
<evidence type="ECO:0000256" key="3">
    <source>
        <dbReference type="ARBA" id="ARBA00022771"/>
    </source>
</evidence>
<dbReference type="GO" id="GO:0051082">
    <property type="term" value="F:unfolded protein binding"/>
    <property type="evidence" value="ECO:0007669"/>
    <property type="project" value="InterPro"/>
</dbReference>
<organism evidence="9 10">
    <name type="scientific">Boothiomyces macroporosus</name>
    <dbReference type="NCBI Taxonomy" id="261099"/>
    <lineage>
        <taxon>Eukaryota</taxon>
        <taxon>Fungi</taxon>
        <taxon>Fungi incertae sedis</taxon>
        <taxon>Chytridiomycota</taxon>
        <taxon>Chytridiomycota incertae sedis</taxon>
        <taxon>Chytridiomycetes</taxon>
        <taxon>Rhizophydiales</taxon>
        <taxon>Terramycetaceae</taxon>
        <taxon>Boothiomyces</taxon>
    </lineage>
</organism>
<dbReference type="SUPFAM" id="SSF57938">
    <property type="entry name" value="DnaJ/Hsp40 cysteine-rich domain"/>
    <property type="match status" value="1"/>
</dbReference>
<dbReference type="InterPro" id="IPR036410">
    <property type="entry name" value="HSP_DnaJ_Cys-rich_dom_sf"/>
</dbReference>
<evidence type="ECO:0000259" key="7">
    <source>
        <dbReference type="PROSITE" id="PS50076"/>
    </source>
</evidence>
<sequence>MPVPKETKLYDILGVSPDCSESELKKAYRKLALKYHPDKNPDAGDKFKEISHAYEVLSDDQKRQVYDRYGEEGLSGDGGHGVNPEDLFSQLFGGGGGFFGGGRQQQRGPRKGKDMAHGLKVSLEDLYKGKTSKLALQKQVLCGSCEGRGGKEGSVKSCTGCNGRGVKIIMRQMGPMIQQMQQTCPDCQGEGEVIQEKDRCKACNGRKVATERKILEVFIEKGMLDGQKITFTGEGDQAPGIIPGDIVIVIEQKEHSRFQRKGNDLYTDVKIDLLTALAGGPFTIPHLDDRVLMVNILPGEVITPGSVKAINNEGMPTYKAPFDKGVLYVKFDIEFPKPNWVDNSKLAILETVLPPRHTVDTPMDKHVEEVVLSEVDTSRQARNQPVQDEEEGHGPQVQCAQQ</sequence>
<evidence type="ECO:0000256" key="1">
    <source>
        <dbReference type="ARBA" id="ARBA00022723"/>
    </source>
</evidence>
<evidence type="ECO:0000313" key="9">
    <source>
        <dbReference type="EMBL" id="KAJ3261991.1"/>
    </source>
</evidence>
<accession>A0AAD5UMH4</accession>
<dbReference type="Gene3D" id="2.60.260.20">
    <property type="entry name" value="Urease metallochaperone UreE, N-terminal domain"/>
    <property type="match status" value="2"/>
</dbReference>
<evidence type="ECO:0000256" key="4">
    <source>
        <dbReference type="ARBA" id="ARBA00022833"/>
    </source>
</evidence>
<dbReference type="InterPro" id="IPR001623">
    <property type="entry name" value="DnaJ_domain"/>
</dbReference>
<name>A0AAD5UMH4_9FUNG</name>
<dbReference type="AlphaFoldDB" id="A0AAD5UMH4"/>
<dbReference type="GO" id="GO:0030544">
    <property type="term" value="F:Hsp70 protein binding"/>
    <property type="evidence" value="ECO:0007669"/>
    <property type="project" value="InterPro"/>
</dbReference>
<dbReference type="Pfam" id="PF01556">
    <property type="entry name" value="DnaJ_C"/>
    <property type="match status" value="1"/>
</dbReference>
<keyword evidence="3 5" id="KW-0863">Zinc-finger</keyword>
<dbReference type="InterPro" id="IPR002939">
    <property type="entry name" value="DnaJ_C"/>
</dbReference>
<dbReference type="InterPro" id="IPR018253">
    <property type="entry name" value="DnaJ_domain_CS"/>
</dbReference>
<dbReference type="InterPro" id="IPR012724">
    <property type="entry name" value="DnaJ"/>
</dbReference>
<dbReference type="SUPFAM" id="SSF46565">
    <property type="entry name" value="Chaperone J-domain"/>
    <property type="match status" value="1"/>
</dbReference>
<protein>
    <submittedName>
        <fullName evidence="9">Type I HSP40 co-chaperone</fullName>
    </submittedName>
</protein>
<feature type="domain" description="CR-type" evidence="8">
    <location>
        <begin position="129"/>
        <end position="212"/>
    </location>
</feature>
<dbReference type="Pfam" id="PF00226">
    <property type="entry name" value="DnaJ"/>
    <property type="match status" value="1"/>
</dbReference>
<keyword evidence="4 5" id="KW-0862">Zinc</keyword>
<evidence type="ECO:0000259" key="8">
    <source>
        <dbReference type="PROSITE" id="PS51188"/>
    </source>
</evidence>
<dbReference type="FunFam" id="2.60.260.20:FF:000003">
    <property type="entry name" value="DnaJ subfamily A member 2"/>
    <property type="match status" value="1"/>
</dbReference>